<evidence type="ECO:0000313" key="3">
    <source>
        <dbReference type="EMBL" id="PRR83068.1"/>
    </source>
</evidence>
<dbReference type="EMBL" id="PVXQ01000010">
    <property type="protein sequence ID" value="PRR83068.1"/>
    <property type="molecule type" value="Genomic_DNA"/>
</dbReference>
<sequence length="314" mass="34474">MKKRRKMSPGKKILIGIISLVLILCVGGYAYVHTTLNKVNNIELDNTDLEISPTLESEVDTTDITNIAIFGIDSSDGEIGRSDSIMVLTIDKQHDKLKVSSIIRDSYVEILGRDGKDKINHAYAFGTASGNANGGPTLAIKTLNKNFNLNIKDFVSVNFSSLPKLIDSVGGIQVNITSEEKNILNLASAGNQTLDGDEALAYSRIRHAVGGDFVRSERQRTVITALFNKFKSASVTSYPSLLDDLLPLVDTNLVPTDLLSLAIKANSLPISELSQDRFPRDGYGEGKLINGIYYYVFDIEETAKQMTDYIFLDK</sequence>
<dbReference type="PANTHER" id="PTHR33392">
    <property type="entry name" value="POLYISOPRENYL-TEICHOIC ACID--PEPTIDOGLYCAN TEICHOIC ACID TRANSFERASE TAGU"/>
    <property type="match status" value="1"/>
</dbReference>
<keyword evidence="4" id="KW-1185">Reference proteome</keyword>
<proteinExistence type="inferred from homology"/>
<dbReference type="NCBIfam" id="TIGR00350">
    <property type="entry name" value="lytR_cpsA_psr"/>
    <property type="match status" value="1"/>
</dbReference>
<dbReference type="Gene3D" id="3.40.630.190">
    <property type="entry name" value="LCP protein"/>
    <property type="match status" value="1"/>
</dbReference>
<comment type="caution">
    <text evidence="3">The sequence shown here is derived from an EMBL/GenBank/DDBJ whole genome shotgun (WGS) entry which is preliminary data.</text>
</comment>
<name>A0A2T0BGT9_9CLOT</name>
<evidence type="ECO:0000313" key="4">
    <source>
        <dbReference type="Proteomes" id="UP000239471"/>
    </source>
</evidence>
<dbReference type="RefSeq" id="WP_242980589.1">
    <property type="nucleotide sequence ID" value="NZ_PVXQ01000010.1"/>
</dbReference>
<dbReference type="Pfam" id="PF03816">
    <property type="entry name" value="LytR_cpsA_psr"/>
    <property type="match status" value="1"/>
</dbReference>
<dbReference type="AlphaFoldDB" id="A0A2T0BGT9"/>
<dbReference type="InterPro" id="IPR050922">
    <property type="entry name" value="LytR/CpsA/Psr_CW_biosynth"/>
</dbReference>
<feature type="domain" description="Cell envelope-related transcriptional attenuator" evidence="2">
    <location>
        <begin position="81"/>
        <end position="231"/>
    </location>
</feature>
<accession>A0A2T0BGT9</accession>
<dbReference type="Proteomes" id="UP000239471">
    <property type="component" value="Unassembled WGS sequence"/>
</dbReference>
<organism evidence="3 4">
    <name type="scientific">Clostridium vincentii</name>
    <dbReference type="NCBI Taxonomy" id="52704"/>
    <lineage>
        <taxon>Bacteria</taxon>
        <taxon>Bacillati</taxon>
        <taxon>Bacillota</taxon>
        <taxon>Clostridia</taxon>
        <taxon>Eubacteriales</taxon>
        <taxon>Clostridiaceae</taxon>
        <taxon>Clostridium</taxon>
    </lineage>
</organism>
<evidence type="ECO:0000259" key="2">
    <source>
        <dbReference type="Pfam" id="PF03816"/>
    </source>
</evidence>
<dbReference type="PANTHER" id="PTHR33392:SF6">
    <property type="entry name" value="POLYISOPRENYL-TEICHOIC ACID--PEPTIDOGLYCAN TEICHOIC ACID TRANSFERASE TAGU"/>
    <property type="match status" value="1"/>
</dbReference>
<evidence type="ECO:0000256" key="1">
    <source>
        <dbReference type="ARBA" id="ARBA00006068"/>
    </source>
</evidence>
<reference evidence="3 4" key="1">
    <citation type="submission" date="2018-03" db="EMBL/GenBank/DDBJ databases">
        <title>Genome sequence of Clostridium vincentii DSM 10228.</title>
        <authorList>
            <person name="Poehlein A."/>
            <person name="Daniel R."/>
        </authorList>
    </citation>
    <scope>NUCLEOTIDE SEQUENCE [LARGE SCALE GENOMIC DNA]</scope>
    <source>
        <strain evidence="3 4">DSM 10228</strain>
    </source>
</reference>
<gene>
    <name evidence="3" type="primary">lytR_3</name>
    <name evidence="3" type="ORF">CLVI_13170</name>
</gene>
<comment type="similarity">
    <text evidence="1">Belongs to the LytR/CpsA/Psr (LCP) family.</text>
</comment>
<protein>
    <submittedName>
        <fullName evidence="3">Transcriptional regulator LytR</fullName>
    </submittedName>
</protein>
<dbReference type="InterPro" id="IPR004474">
    <property type="entry name" value="LytR_CpsA_psr"/>
</dbReference>